<dbReference type="Gene3D" id="3.40.50.720">
    <property type="entry name" value="NAD(P)-binding Rossmann-like Domain"/>
    <property type="match status" value="1"/>
</dbReference>
<dbReference type="SUPFAM" id="SSF51735">
    <property type="entry name" value="NAD(P)-binding Rossmann-fold domains"/>
    <property type="match status" value="1"/>
</dbReference>
<dbReference type="RefSeq" id="WP_306995519.1">
    <property type="nucleotide sequence ID" value="NZ_JAUSUT010000001.1"/>
</dbReference>
<comment type="caution">
    <text evidence="5">The sequence shown here is derived from an EMBL/GenBank/DDBJ whole genome shotgun (WGS) entry which is preliminary data.</text>
</comment>
<dbReference type="InterPro" id="IPR051687">
    <property type="entry name" value="Peroxisomal_Beta-Oxidation"/>
</dbReference>
<gene>
    <name evidence="5" type="ORF">FB470_005104</name>
</gene>
<feature type="domain" description="Ketoreductase" evidence="4">
    <location>
        <begin position="8"/>
        <end position="186"/>
    </location>
</feature>
<dbReference type="SMART" id="SM00822">
    <property type="entry name" value="PKS_KR"/>
    <property type="match status" value="1"/>
</dbReference>
<evidence type="ECO:0000313" key="6">
    <source>
        <dbReference type="Proteomes" id="UP001229651"/>
    </source>
</evidence>
<feature type="region of interest" description="Disordered" evidence="3">
    <location>
        <begin position="254"/>
        <end position="289"/>
    </location>
</feature>
<evidence type="ECO:0000259" key="4">
    <source>
        <dbReference type="SMART" id="SM00822"/>
    </source>
</evidence>
<dbReference type="PANTHER" id="PTHR45024:SF2">
    <property type="entry name" value="SCP2 DOMAIN-CONTAINING PROTEIN"/>
    <property type="match status" value="1"/>
</dbReference>
<keyword evidence="2" id="KW-0560">Oxidoreductase</keyword>
<evidence type="ECO:0000256" key="2">
    <source>
        <dbReference type="ARBA" id="ARBA00023002"/>
    </source>
</evidence>
<dbReference type="PRINTS" id="PR00081">
    <property type="entry name" value="GDHRDH"/>
</dbReference>
<dbReference type="CDD" id="cd05233">
    <property type="entry name" value="SDR_c"/>
    <property type="match status" value="1"/>
</dbReference>
<dbReference type="PANTHER" id="PTHR45024">
    <property type="entry name" value="DEHYDROGENASES, SHORT CHAIN"/>
    <property type="match status" value="1"/>
</dbReference>
<reference evidence="5 6" key="1">
    <citation type="submission" date="2023-07" db="EMBL/GenBank/DDBJ databases">
        <title>Sequencing the genomes of 1000 actinobacteria strains.</title>
        <authorList>
            <person name="Klenk H.-P."/>
        </authorList>
    </citation>
    <scope>NUCLEOTIDE SEQUENCE [LARGE SCALE GENOMIC DNA]</scope>
    <source>
        <strain evidence="5 6">DSM 45805</strain>
    </source>
</reference>
<dbReference type="EMBL" id="JAUSUT010000001">
    <property type="protein sequence ID" value="MDQ0381110.1"/>
    <property type="molecule type" value="Genomic_DNA"/>
</dbReference>
<evidence type="ECO:0000256" key="1">
    <source>
        <dbReference type="ARBA" id="ARBA00006484"/>
    </source>
</evidence>
<dbReference type="InterPro" id="IPR036291">
    <property type="entry name" value="NAD(P)-bd_dom_sf"/>
</dbReference>
<dbReference type="InterPro" id="IPR057326">
    <property type="entry name" value="KR_dom"/>
</dbReference>
<keyword evidence="6" id="KW-1185">Reference proteome</keyword>
<sequence>MDALLAGRAVVVTGAGRGLGRAYALDLAAHGASVVVNDIDVTEARAVTREIATAGGVAVADGHDISEPAGARALIARCTGEFGRLDGLVNNAGLYHEALPWEERPEAIGRAVSVNVLGALLCQAEASAVMRAHGGGAIVNASSGGMFGFPGVSTYAATKGPLAALTFSSALDLEHAGIRVNAISPKALTRMTENALGRSLTASTEDPPPLAGIEDNLPERVAPLVTFLLSDLAGGITGQFFRFDGRRISVVTTSAFDDHPSRQRPAGTRGRSRRRSTAGSARTCSPTAWSAGDRRGTVLGARVEVRTVTLRELDGDRLVPALVPV</sequence>
<dbReference type="Pfam" id="PF13561">
    <property type="entry name" value="adh_short_C2"/>
    <property type="match status" value="1"/>
</dbReference>
<proteinExistence type="inferred from homology"/>
<name>A0ABU0F0L6_9PSEU</name>
<dbReference type="Proteomes" id="UP001229651">
    <property type="component" value="Unassembled WGS sequence"/>
</dbReference>
<dbReference type="PRINTS" id="PR00080">
    <property type="entry name" value="SDRFAMILY"/>
</dbReference>
<evidence type="ECO:0000313" key="5">
    <source>
        <dbReference type="EMBL" id="MDQ0381110.1"/>
    </source>
</evidence>
<protein>
    <submittedName>
        <fullName evidence="5">NAD(P)-dependent dehydrogenase (Short-subunit alcohol dehydrogenase family)</fullName>
    </submittedName>
</protein>
<accession>A0ABU0F0L6</accession>
<evidence type="ECO:0000256" key="3">
    <source>
        <dbReference type="SAM" id="MobiDB-lite"/>
    </source>
</evidence>
<comment type="similarity">
    <text evidence="1">Belongs to the short-chain dehydrogenases/reductases (SDR) family.</text>
</comment>
<organism evidence="5 6">
    <name type="scientific">Amycolatopsis thermophila</name>
    <dbReference type="NCBI Taxonomy" id="206084"/>
    <lineage>
        <taxon>Bacteria</taxon>
        <taxon>Bacillati</taxon>
        <taxon>Actinomycetota</taxon>
        <taxon>Actinomycetes</taxon>
        <taxon>Pseudonocardiales</taxon>
        <taxon>Pseudonocardiaceae</taxon>
        <taxon>Amycolatopsis</taxon>
    </lineage>
</organism>
<dbReference type="InterPro" id="IPR002347">
    <property type="entry name" value="SDR_fam"/>
</dbReference>